<dbReference type="RefSeq" id="WP_210221001.1">
    <property type="nucleotide sequence ID" value="NZ_CP072801.1"/>
</dbReference>
<feature type="domain" description="AAA-ATPase-like" evidence="1">
    <location>
        <begin position="5"/>
        <end position="226"/>
    </location>
</feature>
<dbReference type="Gene3D" id="3.40.50.300">
    <property type="entry name" value="P-loop containing nucleotide triphosphate hydrolases"/>
    <property type="match status" value="1"/>
</dbReference>
<gene>
    <name evidence="2" type="ORF">J9253_10680</name>
</gene>
<dbReference type="EMBL" id="CP072801">
    <property type="protein sequence ID" value="QTR44518.1"/>
    <property type="molecule type" value="Genomic_DNA"/>
</dbReference>
<dbReference type="Pfam" id="PF09820">
    <property type="entry name" value="AAA-ATPase_like"/>
    <property type="match status" value="1"/>
</dbReference>
<keyword evidence="3" id="KW-1185">Reference proteome</keyword>
<dbReference type="PANTHER" id="PTHR34825:SF2">
    <property type="entry name" value="AAA-ATPASE-LIKE DOMAIN-CONTAINING PROTEIN"/>
    <property type="match status" value="1"/>
</dbReference>
<dbReference type="InterPro" id="IPR027417">
    <property type="entry name" value="P-loop_NTPase"/>
</dbReference>
<proteinExistence type="predicted"/>
<dbReference type="Pfam" id="PF08011">
    <property type="entry name" value="PDDEXK_9"/>
    <property type="match status" value="1"/>
</dbReference>
<accession>A0ABX7WQ47</accession>
<dbReference type="Proteomes" id="UP000672039">
    <property type="component" value="Chromosome"/>
</dbReference>
<name>A0ABX7WQ47_9GAMM</name>
<sequence length="598" mass="68798">MIRFPYGNSDFHSIRTKNMLYLDRTHLISALEQAGQQLLFLRPRRFGKSLLLSTLVNYYDIKLAEEFDSLFGDLAIGKNPTEERNQYLILRWDFSKVSAQGSLEDIKNSLFNHLNAHVEGFIQKYQELLRFPVHIRDEDALASFQSLTNAIQGSGQQLYLLIDAYDNFANEVLVSDPHNSRRYQALLEGEGILKSLFKIIKASASEGKLTRVFITGVSPVVMSDMTSGYNVAKNIYLNPRFNALCGLTQAELESSVTQVLEDCQQTEGYATILETLRLFYNGYRFCTDIKQPCVYNPTLVFYFLQHYQEFCSAPEQLLDSNLSMDANKIRYIADLPGGQSLIAHILDEQQALGVTSLEDRFGVESLRDIPRDQRFMGSLLYYFGVLTITGRSAIGELELNAPNLVIRGLYLEELKRKLLPNTQDSDTMQAAAKAFYQYADLQPLVEFIETRYFAALDNRDYRWSNELTVKTAFLTLLFNDTYYIMDSESALKRRYCDLVMIVRPNMRQYALLDFILEFKYLTLKELQLTAEQVRTHSREVTQQLPAVQAALANATQQLQEYRTILVNKYQEPQRLRCIAVVALGFERLVWEEVRVFDS</sequence>
<protein>
    <submittedName>
        <fullName evidence="2">AAA family ATPase</fullName>
    </submittedName>
</protein>
<dbReference type="InterPro" id="IPR012547">
    <property type="entry name" value="PDDEXK_9"/>
</dbReference>
<dbReference type="InterPro" id="IPR018631">
    <property type="entry name" value="AAA-ATPase-like_dom"/>
</dbReference>
<evidence type="ECO:0000313" key="2">
    <source>
        <dbReference type="EMBL" id="QTR44518.1"/>
    </source>
</evidence>
<dbReference type="PANTHER" id="PTHR34825">
    <property type="entry name" value="CONSERVED PROTEIN, WITH A WEAK D-GALACTARATE DEHYDRATASE/ALTRONATE HYDROLASE DOMAIN"/>
    <property type="match status" value="1"/>
</dbReference>
<evidence type="ECO:0000313" key="3">
    <source>
        <dbReference type="Proteomes" id="UP000672039"/>
    </source>
</evidence>
<evidence type="ECO:0000259" key="1">
    <source>
        <dbReference type="Pfam" id="PF09820"/>
    </source>
</evidence>
<reference evidence="2 3" key="1">
    <citation type="submission" date="2021-04" db="EMBL/GenBank/DDBJ databases">
        <title>Genomics, taxonomy and metabolism of representatives of sulfur bacteria of the genus Thiothrix: Thiothrix fructosivorans QT, Thiothrix unzii A1T and three new species, Thiothrix subterranea sp. nov., Thiothrix litoralis sp. nov. and 'Candidatus Thiothrix anitrata' sp. nov.</title>
        <authorList>
            <person name="Ravin N.V."/>
            <person name="Smolyakov D."/>
            <person name="Rudenko T.S."/>
            <person name="Mardanov A.V."/>
            <person name="Beletsky A.V."/>
            <person name="Markov N.D."/>
            <person name="Fomenkov A.I."/>
            <person name="Roberts R.J."/>
            <person name="Karnachuk O.V."/>
            <person name="Novikov A."/>
            <person name="Grabovich M.Y."/>
        </authorList>
    </citation>
    <scope>NUCLEOTIDE SEQUENCE [LARGE SCALE GENOMIC DNA]</scope>
    <source>
        <strain evidence="2 3">AS</strain>
    </source>
</reference>
<organism evidence="2 3">
    <name type="scientific">Thiothrix litoralis</name>
    <dbReference type="NCBI Taxonomy" id="2891210"/>
    <lineage>
        <taxon>Bacteria</taxon>
        <taxon>Pseudomonadati</taxon>
        <taxon>Pseudomonadota</taxon>
        <taxon>Gammaproteobacteria</taxon>
        <taxon>Thiotrichales</taxon>
        <taxon>Thiotrichaceae</taxon>
        <taxon>Thiothrix</taxon>
    </lineage>
</organism>